<proteinExistence type="predicted"/>
<protein>
    <submittedName>
        <fullName evidence="1">Uncharacterized protein</fullName>
    </submittedName>
</protein>
<keyword evidence="2" id="KW-1185">Reference proteome</keyword>
<dbReference type="AlphaFoldDB" id="A0A521DNA8"/>
<accession>A0A521DNA8</accession>
<name>A0A521DNA8_9RHOB</name>
<dbReference type="EMBL" id="FXTK01000009">
    <property type="protein sequence ID" value="SMO73092.1"/>
    <property type="molecule type" value="Genomic_DNA"/>
</dbReference>
<sequence>MNFVIASNTGLHEEDGYGPFDYESTESIEIALKDYKNIGRRSILCLNPLRCDIAFSPAYIIFGGVVLFVLKRLFTEDDEVAFASARMGDATINGWGDYNALSGESIEAMFWEKVNLDQSFFHIVKRIQIALGDGSPWKEGVVVNGRDKRISSLMDAKRNLLRVSAISSAHLNSRWSSNFFFFDRFAYFSSDLVLTRPELEAVSPVCSVTWS</sequence>
<reference evidence="1 2" key="1">
    <citation type="submission" date="2017-05" db="EMBL/GenBank/DDBJ databases">
        <authorList>
            <person name="Varghese N."/>
            <person name="Submissions S."/>
        </authorList>
    </citation>
    <scope>NUCLEOTIDE SEQUENCE [LARGE SCALE GENOMIC DNA]</scope>
    <source>
        <strain evidence="1 2">DSM 100094</strain>
    </source>
</reference>
<organism evidence="1 2">
    <name type="scientific">Paracoccus laeviglucosivorans</name>
    <dbReference type="NCBI Taxonomy" id="1197861"/>
    <lineage>
        <taxon>Bacteria</taxon>
        <taxon>Pseudomonadati</taxon>
        <taxon>Pseudomonadota</taxon>
        <taxon>Alphaproteobacteria</taxon>
        <taxon>Rhodobacterales</taxon>
        <taxon>Paracoccaceae</taxon>
        <taxon>Paracoccus</taxon>
    </lineage>
</organism>
<dbReference type="Proteomes" id="UP000319014">
    <property type="component" value="Unassembled WGS sequence"/>
</dbReference>
<evidence type="ECO:0000313" key="1">
    <source>
        <dbReference type="EMBL" id="SMO73092.1"/>
    </source>
</evidence>
<gene>
    <name evidence="1" type="ORF">SAMN06265221_1094</name>
</gene>
<evidence type="ECO:0000313" key="2">
    <source>
        <dbReference type="Proteomes" id="UP000319014"/>
    </source>
</evidence>